<dbReference type="GO" id="GO:0005524">
    <property type="term" value="F:ATP binding"/>
    <property type="evidence" value="ECO:0007669"/>
    <property type="project" value="UniProtKB-KW"/>
</dbReference>
<dbReference type="PANTHER" id="PTHR24075">
    <property type="entry name" value="SEC63 DOMAIN-CONTAINING"/>
    <property type="match status" value="1"/>
</dbReference>
<dbReference type="Pfam" id="PF02889">
    <property type="entry name" value="Sec63"/>
    <property type="match status" value="2"/>
</dbReference>
<keyword evidence="5" id="KW-0347">Helicase</keyword>
<dbReference type="InterPro" id="IPR004179">
    <property type="entry name" value="Sec63-dom"/>
</dbReference>
<accession>A0A914PJP7</accession>
<dbReference type="WBParaSite" id="PDA_v2.g18609.t1">
    <property type="protein sequence ID" value="PDA_v2.g18609.t1"/>
    <property type="gene ID" value="PDA_v2.g18609"/>
</dbReference>
<feature type="domain" description="SEC63" evidence="9">
    <location>
        <begin position="83"/>
        <end position="149"/>
    </location>
</feature>
<evidence type="ECO:0000256" key="7">
    <source>
        <dbReference type="ARBA" id="ARBA00022989"/>
    </source>
</evidence>
<dbReference type="SUPFAM" id="SSF158702">
    <property type="entry name" value="Sec63 N-terminal domain-like"/>
    <property type="match status" value="2"/>
</dbReference>
<dbReference type="GO" id="GO:0043138">
    <property type="term" value="F:3'-5' DNA helicase activity"/>
    <property type="evidence" value="ECO:0007669"/>
    <property type="project" value="TreeGrafter"/>
</dbReference>
<keyword evidence="10" id="KW-1185">Reference proteome</keyword>
<keyword evidence="6" id="KW-0067">ATP-binding</keyword>
<keyword evidence="3" id="KW-0547">Nucleotide-binding</keyword>
<dbReference type="AlphaFoldDB" id="A0A914PJP7"/>
<keyword evidence="8" id="KW-0472">Membrane</keyword>
<evidence type="ECO:0000256" key="3">
    <source>
        <dbReference type="ARBA" id="ARBA00022741"/>
    </source>
</evidence>
<feature type="domain" description="SEC63" evidence="9">
    <location>
        <begin position="223"/>
        <end position="291"/>
    </location>
</feature>
<evidence type="ECO:0000256" key="5">
    <source>
        <dbReference type="ARBA" id="ARBA00022806"/>
    </source>
</evidence>
<dbReference type="InterPro" id="IPR036388">
    <property type="entry name" value="WH-like_DNA-bd_sf"/>
</dbReference>
<evidence type="ECO:0000256" key="1">
    <source>
        <dbReference type="ARBA" id="ARBA00004141"/>
    </source>
</evidence>
<name>A0A914PJP7_9BILA</name>
<dbReference type="Gene3D" id="1.10.3380.10">
    <property type="entry name" value="Sec63 N-terminal domain-like domain"/>
    <property type="match status" value="2"/>
</dbReference>
<keyword evidence="2" id="KW-0812">Transmembrane</keyword>
<proteinExistence type="predicted"/>
<evidence type="ECO:0000256" key="2">
    <source>
        <dbReference type="ARBA" id="ARBA00022692"/>
    </source>
</evidence>
<organism evidence="10 11">
    <name type="scientific">Panagrolaimus davidi</name>
    <dbReference type="NCBI Taxonomy" id="227884"/>
    <lineage>
        <taxon>Eukaryota</taxon>
        <taxon>Metazoa</taxon>
        <taxon>Ecdysozoa</taxon>
        <taxon>Nematoda</taxon>
        <taxon>Chromadorea</taxon>
        <taxon>Rhabditida</taxon>
        <taxon>Tylenchina</taxon>
        <taxon>Panagrolaimomorpha</taxon>
        <taxon>Panagrolaimoidea</taxon>
        <taxon>Panagrolaimidae</taxon>
        <taxon>Panagrolaimus</taxon>
    </lineage>
</organism>
<dbReference type="SUPFAM" id="SSF46785">
    <property type="entry name" value="Winged helix' DNA-binding domain"/>
    <property type="match status" value="1"/>
</dbReference>
<dbReference type="InterPro" id="IPR036390">
    <property type="entry name" value="WH_DNA-bd_sf"/>
</dbReference>
<dbReference type="GO" id="GO:0016787">
    <property type="term" value="F:hydrolase activity"/>
    <property type="evidence" value="ECO:0007669"/>
    <property type="project" value="UniProtKB-KW"/>
</dbReference>
<dbReference type="Proteomes" id="UP000887578">
    <property type="component" value="Unplaced"/>
</dbReference>
<dbReference type="GO" id="GO:0016020">
    <property type="term" value="C:membrane"/>
    <property type="evidence" value="ECO:0007669"/>
    <property type="project" value="UniProtKB-SubCell"/>
</dbReference>
<evidence type="ECO:0000256" key="6">
    <source>
        <dbReference type="ARBA" id="ARBA00022840"/>
    </source>
</evidence>
<dbReference type="Gene3D" id="1.10.10.10">
    <property type="entry name" value="Winged helix-like DNA-binding domain superfamily/Winged helix DNA-binding domain"/>
    <property type="match status" value="1"/>
</dbReference>
<reference evidence="11" key="1">
    <citation type="submission" date="2022-11" db="UniProtKB">
        <authorList>
            <consortium name="WormBaseParasite"/>
        </authorList>
    </citation>
    <scope>IDENTIFICATION</scope>
</reference>
<evidence type="ECO:0000313" key="10">
    <source>
        <dbReference type="Proteomes" id="UP000887578"/>
    </source>
</evidence>
<dbReference type="GO" id="GO:0003723">
    <property type="term" value="F:RNA binding"/>
    <property type="evidence" value="ECO:0007669"/>
    <property type="project" value="TreeGrafter"/>
</dbReference>
<protein>
    <submittedName>
        <fullName evidence="11">SEC63 domain-containing protein</fullName>
    </submittedName>
</protein>
<dbReference type="FunFam" id="1.10.10.10:FF:000012">
    <property type="entry name" value="U5 small nuclear ribonucleoprotein helicase"/>
    <property type="match status" value="1"/>
</dbReference>
<evidence type="ECO:0000256" key="4">
    <source>
        <dbReference type="ARBA" id="ARBA00022801"/>
    </source>
</evidence>
<evidence type="ECO:0000256" key="8">
    <source>
        <dbReference type="ARBA" id="ARBA00023136"/>
    </source>
</evidence>
<keyword evidence="7" id="KW-1133">Transmembrane helix</keyword>
<evidence type="ECO:0000313" key="11">
    <source>
        <dbReference type="WBParaSite" id="PDA_v2.g18609.t1"/>
    </source>
</evidence>
<evidence type="ECO:0000259" key="9">
    <source>
        <dbReference type="Pfam" id="PF02889"/>
    </source>
</evidence>
<sequence length="297" mass="33797">MYYIFILNLFVNSPFVLSKRAGDYYMFNYEPDSDELIAPVDSFVPEVTPGAGDFDKLDPAQLLHTAISKEMDLQRTLNAVSTMVANFALSSEMLYIAQNASRIARAYFEIVLRKGWSSTTHTWLLLSKCIERKMWDYQTPVSTLPAETEISAGTVASKQQIIDYISGTYFYRRLFANPTYYGVENPTPEGMTKFLTQVVDDCIDELTTSSCINVEDAAGDISPTVYGRICSNYYLEHLTIRHFIEKLQSGLNVKELLKILADCPEYAVIPVRHNEESIQEYLNRVFPVPLPNTFYTI</sequence>
<dbReference type="GO" id="GO:0005634">
    <property type="term" value="C:nucleus"/>
    <property type="evidence" value="ECO:0007669"/>
    <property type="project" value="TreeGrafter"/>
</dbReference>
<comment type="subcellular location">
    <subcellularLocation>
        <location evidence="1">Membrane</location>
        <topology evidence="1">Multi-pass membrane protein</topology>
    </subcellularLocation>
</comment>
<keyword evidence="4" id="KW-0378">Hydrolase</keyword>
<dbReference type="PANTHER" id="PTHR24075:SF6">
    <property type="entry name" value="ACTIVATING SIGNAL COINTEGRATOR 1 COMPLEX SUBUNIT 3"/>
    <property type="match status" value="1"/>
</dbReference>